<dbReference type="InterPro" id="IPR045055">
    <property type="entry name" value="DNA2/NAM7-like"/>
</dbReference>
<dbReference type="PANTHER" id="PTHR10887">
    <property type="entry name" value="DNA2/NAM7 HELICASE FAMILY"/>
    <property type="match status" value="1"/>
</dbReference>
<dbReference type="GO" id="GO:0004386">
    <property type="term" value="F:helicase activity"/>
    <property type="evidence" value="ECO:0007669"/>
    <property type="project" value="UniProtKB-KW"/>
</dbReference>
<accession>A0AAD5BXA0</accession>
<dbReference type="Gene3D" id="3.40.50.300">
    <property type="entry name" value="P-loop containing nucleotide triphosphate hydrolases"/>
    <property type="match status" value="1"/>
</dbReference>
<feature type="compositionally biased region" description="Basic and acidic residues" evidence="5">
    <location>
        <begin position="233"/>
        <end position="244"/>
    </location>
</feature>
<dbReference type="EMBL" id="JAMZMK010010545">
    <property type="protein sequence ID" value="KAI7731100.1"/>
    <property type="molecule type" value="Genomic_DNA"/>
</dbReference>
<dbReference type="GO" id="GO:0005694">
    <property type="term" value="C:chromosome"/>
    <property type="evidence" value="ECO:0007669"/>
    <property type="project" value="UniProtKB-ARBA"/>
</dbReference>
<feature type="region of interest" description="Disordered" evidence="5">
    <location>
        <begin position="227"/>
        <end position="376"/>
    </location>
</feature>
<gene>
    <name evidence="7" type="ORF">M8C21_001948</name>
</gene>
<dbReference type="InterPro" id="IPR041679">
    <property type="entry name" value="DNA2/NAM7-like_C"/>
</dbReference>
<evidence type="ECO:0000256" key="4">
    <source>
        <dbReference type="ARBA" id="ARBA00022840"/>
    </source>
</evidence>
<proteinExistence type="predicted"/>
<reference evidence="7" key="1">
    <citation type="submission" date="2022-06" db="EMBL/GenBank/DDBJ databases">
        <title>Uncovering the hologenomic basis of an extraordinary plant invasion.</title>
        <authorList>
            <person name="Bieker V.C."/>
            <person name="Martin M.D."/>
            <person name="Gilbert T."/>
            <person name="Hodgins K."/>
            <person name="Battlay P."/>
            <person name="Petersen B."/>
            <person name="Wilson J."/>
        </authorList>
    </citation>
    <scope>NUCLEOTIDE SEQUENCE</scope>
    <source>
        <strain evidence="7">AA19_3_7</strain>
        <tissue evidence="7">Leaf</tissue>
    </source>
</reference>
<feature type="compositionally biased region" description="Polar residues" evidence="5">
    <location>
        <begin position="365"/>
        <end position="376"/>
    </location>
</feature>
<dbReference type="Proteomes" id="UP001206925">
    <property type="component" value="Unassembled WGS sequence"/>
</dbReference>
<dbReference type="InterPro" id="IPR047187">
    <property type="entry name" value="SF1_C_Upf1"/>
</dbReference>
<evidence type="ECO:0000256" key="5">
    <source>
        <dbReference type="SAM" id="MobiDB-lite"/>
    </source>
</evidence>
<keyword evidence="2" id="KW-0378">Hydrolase</keyword>
<dbReference type="CDD" id="cd18808">
    <property type="entry name" value="SF1_C_Upf1"/>
    <property type="match status" value="1"/>
</dbReference>
<comment type="caution">
    <text evidence="7">The sequence shown here is derived from an EMBL/GenBank/DDBJ whole genome shotgun (WGS) entry which is preliminary data.</text>
</comment>
<keyword evidence="4" id="KW-0067">ATP-binding</keyword>
<feature type="compositionally biased region" description="Basic and acidic residues" evidence="5">
    <location>
        <begin position="280"/>
        <end position="307"/>
    </location>
</feature>
<feature type="compositionally biased region" description="Polar residues" evidence="5">
    <location>
        <begin position="270"/>
        <end position="279"/>
    </location>
</feature>
<evidence type="ECO:0000259" key="6">
    <source>
        <dbReference type="Pfam" id="PF13087"/>
    </source>
</evidence>
<evidence type="ECO:0000256" key="1">
    <source>
        <dbReference type="ARBA" id="ARBA00022741"/>
    </source>
</evidence>
<name>A0AAD5BXA0_AMBAR</name>
<sequence>MHPEICRFPSLHFYDGNLLNGDGMSSKEKSFHKTEGLGPYLFFDIVDGQELHGKNSGSLYNECEADAAVELIRFFRNYPTEFVGGRIGIITPYRSQLSLLRSRFSVAFGSCILDEMELNTVDGFQGREVDILVVSTVRASSGATEMNSNRGIGFVADVRRMNVALTRAKHSLWVLGNVRTLQTNKNWGALVNDAKDRDLVLSVGRPYASMFNSLTKSNRISDDISRHLKSKGKGNEVNRHTEHSKSKRGYPGAHSNDNGKGRKKAKMQYYDSSSSANKGNESENSVKKTFKDAKPATDEDFQGEKQKQRVNRPVEGPVDPSCKRKQQREAVDALLPSAFISSKKKPESSLKSVPSSRTVHPSGHAITQTTSRKGVP</sequence>
<dbReference type="GO" id="GO:0016787">
    <property type="term" value="F:hydrolase activity"/>
    <property type="evidence" value="ECO:0007669"/>
    <property type="project" value="UniProtKB-KW"/>
</dbReference>
<evidence type="ECO:0000256" key="3">
    <source>
        <dbReference type="ARBA" id="ARBA00022806"/>
    </source>
</evidence>
<dbReference type="Pfam" id="PF13087">
    <property type="entry name" value="AAA_12"/>
    <property type="match status" value="1"/>
</dbReference>
<dbReference type="FunFam" id="3.40.50.300:FF:000326">
    <property type="entry name" value="P-loop containing nucleoside triphosphate hydrolase"/>
    <property type="match status" value="1"/>
</dbReference>
<dbReference type="PANTHER" id="PTHR10887:SF495">
    <property type="entry name" value="HELICASE SENATAXIN ISOFORM X1-RELATED"/>
    <property type="match status" value="1"/>
</dbReference>
<dbReference type="GO" id="GO:0005524">
    <property type="term" value="F:ATP binding"/>
    <property type="evidence" value="ECO:0007669"/>
    <property type="project" value="UniProtKB-KW"/>
</dbReference>
<dbReference type="InterPro" id="IPR027417">
    <property type="entry name" value="P-loop_NTPase"/>
</dbReference>
<keyword evidence="8" id="KW-1185">Reference proteome</keyword>
<feature type="domain" description="DNA2/NAM7 helicase-like C-terminal" evidence="6">
    <location>
        <begin position="1"/>
        <end position="178"/>
    </location>
</feature>
<evidence type="ECO:0000313" key="8">
    <source>
        <dbReference type="Proteomes" id="UP001206925"/>
    </source>
</evidence>
<keyword evidence="3" id="KW-0347">Helicase</keyword>
<protein>
    <recommendedName>
        <fullName evidence="6">DNA2/NAM7 helicase-like C-terminal domain-containing protein</fullName>
    </recommendedName>
</protein>
<keyword evidence="1" id="KW-0547">Nucleotide-binding</keyword>
<evidence type="ECO:0000256" key="2">
    <source>
        <dbReference type="ARBA" id="ARBA00022801"/>
    </source>
</evidence>
<evidence type="ECO:0000313" key="7">
    <source>
        <dbReference type="EMBL" id="KAI7731100.1"/>
    </source>
</evidence>
<organism evidence="7 8">
    <name type="scientific">Ambrosia artemisiifolia</name>
    <name type="common">Common ragweed</name>
    <dbReference type="NCBI Taxonomy" id="4212"/>
    <lineage>
        <taxon>Eukaryota</taxon>
        <taxon>Viridiplantae</taxon>
        <taxon>Streptophyta</taxon>
        <taxon>Embryophyta</taxon>
        <taxon>Tracheophyta</taxon>
        <taxon>Spermatophyta</taxon>
        <taxon>Magnoliopsida</taxon>
        <taxon>eudicotyledons</taxon>
        <taxon>Gunneridae</taxon>
        <taxon>Pentapetalae</taxon>
        <taxon>asterids</taxon>
        <taxon>campanulids</taxon>
        <taxon>Asterales</taxon>
        <taxon>Asteraceae</taxon>
        <taxon>Asteroideae</taxon>
        <taxon>Heliantheae alliance</taxon>
        <taxon>Heliantheae</taxon>
        <taxon>Ambrosia</taxon>
    </lineage>
</organism>
<dbReference type="SUPFAM" id="SSF52540">
    <property type="entry name" value="P-loop containing nucleoside triphosphate hydrolases"/>
    <property type="match status" value="1"/>
</dbReference>
<dbReference type="AlphaFoldDB" id="A0AAD5BXA0"/>